<keyword evidence="3" id="KW-1185">Reference proteome</keyword>
<feature type="compositionally biased region" description="Low complexity" evidence="1">
    <location>
        <begin position="117"/>
        <end position="126"/>
    </location>
</feature>
<name>A0A2J6Q1M4_9HELO</name>
<organism evidence="2 3">
    <name type="scientific">Hyaloscypha hepaticicola</name>
    <dbReference type="NCBI Taxonomy" id="2082293"/>
    <lineage>
        <taxon>Eukaryota</taxon>
        <taxon>Fungi</taxon>
        <taxon>Dikarya</taxon>
        <taxon>Ascomycota</taxon>
        <taxon>Pezizomycotina</taxon>
        <taxon>Leotiomycetes</taxon>
        <taxon>Helotiales</taxon>
        <taxon>Hyaloscyphaceae</taxon>
        <taxon>Hyaloscypha</taxon>
    </lineage>
</organism>
<evidence type="ECO:0000313" key="2">
    <source>
        <dbReference type="EMBL" id="PMD20116.1"/>
    </source>
</evidence>
<dbReference type="SUPFAM" id="SSF52047">
    <property type="entry name" value="RNI-like"/>
    <property type="match status" value="1"/>
</dbReference>
<dbReference type="AlphaFoldDB" id="A0A2J6Q1M4"/>
<protein>
    <recommendedName>
        <fullName evidence="4">Tafazzin</fullName>
    </recommendedName>
</protein>
<feature type="compositionally biased region" description="Low complexity" evidence="1">
    <location>
        <begin position="47"/>
        <end position="66"/>
    </location>
</feature>
<sequence length="535" mass="59639">MPKKRFTAQYSKPQSTVHPSLQSPATASSASSTNNIDAAPSVNDLISSLRKSSSISHASGSAPPIATGKTLPPQIRHLLAQPETPTPKPRTRDRRRFDANGHRIPAGPAPPSSWLQARHASSSLASRRGEGRVFPSDVDHLPGLAQDGERLGRGRRLQDMCLRIMAKEWDYVKEYERHNLADLPVGVRMLLLSYIAVYGPDEGVGFEALRNLLIYPASDSEAGDEEEQRVGGGHNEGFFRLDLSGAIGRSVNFKQLTELVQKPAPPSDDQFDFDLSWEESLTRNLSPPIPHLTHLSLSHPPHTVSWPRLLAFTRHVPTLTHLSLAFWPVPSLTPNANAAVVTSRFGKDIQYGGTGFYSHSLDNDFREASDVLRRLAGRLYGLEELNLSGCGEWLRALRWMGDVGEGAGLDWGSQWVKLRILKLFSGVKLEEKSEYSDVVAFVQAYKEALATAECLAWWMRKPKGEGKRNTWVDVVKDDLEDYEALWYGEGTQERKRKTLDALKMKNAEEGWRSPIVFEDEGAAMEGLERRSVWDQ</sequence>
<feature type="compositionally biased region" description="Low complexity" evidence="1">
    <location>
        <begin position="23"/>
        <end position="39"/>
    </location>
</feature>
<dbReference type="STRING" id="1745343.A0A2J6Q1M4"/>
<accession>A0A2J6Q1M4</accession>
<gene>
    <name evidence="2" type="ORF">NA56DRAFT_574454</name>
</gene>
<feature type="compositionally biased region" description="Polar residues" evidence="1">
    <location>
        <begin position="8"/>
        <end position="22"/>
    </location>
</feature>
<dbReference type="OrthoDB" id="5278911at2759"/>
<evidence type="ECO:0008006" key="4">
    <source>
        <dbReference type="Google" id="ProtNLM"/>
    </source>
</evidence>
<feature type="region of interest" description="Disordered" evidence="1">
    <location>
        <begin position="1"/>
        <end position="140"/>
    </location>
</feature>
<evidence type="ECO:0000313" key="3">
    <source>
        <dbReference type="Proteomes" id="UP000235672"/>
    </source>
</evidence>
<dbReference type="EMBL" id="KZ613486">
    <property type="protein sequence ID" value="PMD20116.1"/>
    <property type="molecule type" value="Genomic_DNA"/>
</dbReference>
<evidence type="ECO:0000256" key="1">
    <source>
        <dbReference type="SAM" id="MobiDB-lite"/>
    </source>
</evidence>
<proteinExistence type="predicted"/>
<dbReference type="Proteomes" id="UP000235672">
    <property type="component" value="Unassembled WGS sequence"/>
</dbReference>
<reference evidence="2 3" key="1">
    <citation type="submission" date="2016-05" db="EMBL/GenBank/DDBJ databases">
        <title>A degradative enzymes factory behind the ericoid mycorrhizal symbiosis.</title>
        <authorList>
            <consortium name="DOE Joint Genome Institute"/>
            <person name="Martino E."/>
            <person name="Morin E."/>
            <person name="Grelet G."/>
            <person name="Kuo A."/>
            <person name="Kohler A."/>
            <person name="Daghino S."/>
            <person name="Barry K."/>
            <person name="Choi C."/>
            <person name="Cichocki N."/>
            <person name="Clum A."/>
            <person name="Copeland A."/>
            <person name="Hainaut M."/>
            <person name="Haridas S."/>
            <person name="Labutti K."/>
            <person name="Lindquist E."/>
            <person name="Lipzen A."/>
            <person name="Khouja H.-R."/>
            <person name="Murat C."/>
            <person name="Ohm R."/>
            <person name="Olson A."/>
            <person name="Spatafora J."/>
            <person name="Veneault-Fourrey C."/>
            <person name="Henrissat B."/>
            <person name="Grigoriev I."/>
            <person name="Martin F."/>
            <person name="Perotto S."/>
        </authorList>
    </citation>
    <scope>NUCLEOTIDE SEQUENCE [LARGE SCALE GENOMIC DNA]</scope>
    <source>
        <strain evidence="2 3">UAMH 7357</strain>
    </source>
</reference>